<evidence type="ECO:0000313" key="6">
    <source>
        <dbReference type="Proteomes" id="UP000653565"/>
    </source>
</evidence>
<dbReference type="PANTHER" id="PTHR46082">
    <property type="entry name" value="ATP/GTP-BINDING PROTEIN-RELATED"/>
    <property type="match status" value="1"/>
</dbReference>
<evidence type="ECO:0008006" key="7">
    <source>
        <dbReference type="Google" id="ProtNLM"/>
    </source>
</evidence>
<proteinExistence type="predicted"/>
<dbReference type="GO" id="GO:0009116">
    <property type="term" value="P:nucleoside metabolic process"/>
    <property type="evidence" value="ECO:0007669"/>
    <property type="project" value="InterPro"/>
</dbReference>
<feature type="repeat" description="TPR" evidence="1">
    <location>
        <begin position="1014"/>
        <end position="1047"/>
    </location>
</feature>
<reference evidence="5" key="2">
    <citation type="submission" date="2020-04" db="EMBL/GenBank/DDBJ databases">
        <authorList>
            <person name="Santos R.A.C."/>
            <person name="Steenwyk J.L."/>
            <person name="Rivero-Menendez O."/>
            <person name="Mead M.E."/>
            <person name="Silva L.P."/>
            <person name="Bastos R.W."/>
            <person name="Alastruey-Izquierdo A."/>
            <person name="Goldman G.H."/>
            <person name="Rokas A."/>
        </authorList>
    </citation>
    <scope>NUCLEOTIDE SEQUENCE</scope>
    <source>
        <strain evidence="5">CNM-CM6805</strain>
    </source>
</reference>
<dbReference type="InterPro" id="IPR000845">
    <property type="entry name" value="Nucleoside_phosphorylase_d"/>
</dbReference>
<evidence type="ECO:0000259" key="4">
    <source>
        <dbReference type="Pfam" id="PF01048"/>
    </source>
</evidence>
<dbReference type="InterPro" id="IPR027417">
    <property type="entry name" value="P-loop_NTPase"/>
</dbReference>
<dbReference type="Pfam" id="PF13374">
    <property type="entry name" value="TPR_10"/>
    <property type="match status" value="1"/>
</dbReference>
<feature type="repeat" description="TPR" evidence="1">
    <location>
        <begin position="1098"/>
        <end position="1131"/>
    </location>
</feature>
<dbReference type="InterPro" id="IPR053137">
    <property type="entry name" value="NLR-like"/>
</dbReference>
<feature type="domain" description="Nucleoside phosphorylase" evidence="4">
    <location>
        <begin position="287"/>
        <end position="378"/>
    </location>
</feature>
<dbReference type="Gene3D" id="1.25.40.10">
    <property type="entry name" value="Tetratricopeptide repeat domain"/>
    <property type="match status" value="1"/>
</dbReference>
<dbReference type="Gene3D" id="3.40.50.1580">
    <property type="entry name" value="Nucleoside phosphorylase domain"/>
    <property type="match status" value="1"/>
</dbReference>
<evidence type="ECO:0000256" key="2">
    <source>
        <dbReference type="SAM" id="MobiDB-lite"/>
    </source>
</evidence>
<dbReference type="Gene3D" id="3.40.50.300">
    <property type="entry name" value="P-loop containing nucleotide triphosphate hydrolases"/>
    <property type="match status" value="1"/>
</dbReference>
<dbReference type="InterPro" id="IPR011990">
    <property type="entry name" value="TPR-like_helical_dom_sf"/>
</dbReference>
<comment type="caution">
    <text evidence="5">The sequence shown here is derived from an EMBL/GenBank/DDBJ whole genome shotgun (WGS) entry which is preliminary data.</text>
</comment>
<accession>A0A8H4GUQ1</accession>
<name>A0A8H4GUQ1_9EURO</name>
<dbReference type="InterPro" id="IPR002182">
    <property type="entry name" value="NB-ARC"/>
</dbReference>
<dbReference type="SUPFAM" id="SSF48452">
    <property type="entry name" value="TPR-like"/>
    <property type="match status" value="1"/>
</dbReference>
<dbReference type="SUPFAM" id="SSF52540">
    <property type="entry name" value="P-loop containing nucleoside triphosphate hydrolases"/>
    <property type="match status" value="1"/>
</dbReference>
<dbReference type="PANTHER" id="PTHR46082:SF6">
    <property type="entry name" value="AAA+ ATPASE DOMAIN-CONTAINING PROTEIN-RELATED"/>
    <property type="match status" value="1"/>
</dbReference>
<dbReference type="SMART" id="SM00028">
    <property type="entry name" value="TPR"/>
    <property type="match status" value="3"/>
</dbReference>
<dbReference type="AlphaFoldDB" id="A0A8H4GUQ1"/>
<dbReference type="GO" id="GO:0003824">
    <property type="term" value="F:catalytic activity"/>
    <property type="evidence" value="ECO:0007669"/>
    <property type="project" value="InterPro"/>
</dbReference>
<feature type="region of interest" description="Disordered" evidence="2">
    <location>
        <begin position="98"/>
        <end position="148"/>
    </location>
</feature>
<dbReference type="GO" id="GO:0043531">
    <property type="term" value="F:ADP binding"/>
    <property type="evidence" value="ECO:0007669"/>
    <property type="project" value="InterPro"/>
</dbReference>
<dbReference type="InterPro" id="IPR019734">
    <property type="entry name" value="TPR_rpt"/>
</dbReference>
<dbReference type="PROSITE" id="PS50005">
    <property type="entry name" value="TPR"/>
    <property type="match status" value="3"/>
</dbReference>
<keyword evidence="6" id="KW-1185">Reference proteome</keyword>
<feature type="compositionally biased region" description="Polar residues" evidence="2">
    <location>
        <begin position="126"/>
        <end position="138"/>
    </location>
</feature>
<dbReference type="Pfam" id="PF13424">
    <property type="entry name" value="TPR_12"/>
    <property type="match status" value="1"/>
</dbReference>
<feature type="domain" description="NB-ARC" evidence="3">
    <location>
        <begin position="613"/>
        <end position="786"/>
    </location>
</feature>
<evidence type="ECO:0000259" key="3">
    <source>
        <dbReference type="Pfam" id="PF00931"/>
    </source>
</evidence>
<feature type="compositionally biased region" description="Polar residues" evidence="2">
    <location>
        <begin position="176"/>
        <end position="189"/>
    </location>
</feature>
<protein>
    <recommendedName>
        <fullName evidence="7">Kinesin light chain</fullName>
    </recommendedName>
</protein>
<feature type="region of interest" description="Disordered" evidence="2">
    <location>
        <begin position="163"/>
        <end position="226"/>
    </location>
</feature>
<dbReference type="EMBL" id="JAAAPX010000143">
    <property type="protein sequence ID" value="KAF4228844.1"/>
    <property type="molecule type" value="Genomic_DNA"/>
</dbReference>
<evidence type="ECO:0000313" key="5">
    <source>
        <dbReference type="EMBL" id="KAF4228844.1"/>
    </source>
</evidence>
<dbReference type="InterPro" id="IPR035994">
    <property type="entry name" value="Nucleoside_phosphorylase_sf"/>
</dbReference>
<reference evidence="5" key="1">
    <citation type="journal article" date="2020" name="bioRxiv">
        <title>Genomic and phenotypic heterogeneity of clinical isolates of the human pathogens Aspergillus fumigatus, Aspergillus lentulus and Aspergillus fumigatiaffinis.</title>
        <authorList>
            <person name="dos Santos R.A.C."/>
            <person name="Steenwyk J.L."/>
            <person name="Rivero-Menendez O."/>
            <person name="Mead M.E."/>
            <person name="Silva L.P."/>
            <person name="Bastos R.W."/>
            <person name="Alastruey-Izquierdo A."/>
            <person name="Goldman G.H."/>
            <person name="Rokas A."/>
        </authorList>
    </citation>
    <scope>NUCLEOTIDE SEQUENCE</scope>
    <source>
        <strain evidence="5">CNM-CM6805</strain>
    </source>
</reference>
<feature type="compositionally biased region" description="Polar residues" evidence="2">
    <location>
        <begin position="1140"/>
        <end position="1165"/>
    </location>
</feature>
<dbReference type="Pfam" id="PF01048">
    <property type="entry name" value="PNP_UDP_1"/>
    <property type="match status" value="1"/>
</dbReference>
<feature type="region of interest" description="Disordered" evidence="2">
    <location>
        <begin position="1131"/>
        <end position="1170"/>
    </location>
</feature>
<organism evidence="5 6">
    <name type="scientific">Aspergillus fumigatiaffinis</name>
    <dbReference type="NCBI Taxonomy" id="340414"/>
    <lineage>
        <taxon>Eukaryota</taxon>
        <taxon>Fungi</taxon>
        <taxon>Dikarya</taxon>
        <taxon>Ascomycota</taxon>
        <taxon>Pezizomycotina</taxon>
        <taxon>Eurotiomycetes</taxon>
        <taxon>Eurotiomycetidae</taxon>
        <taxon>Eurotiales</taxon>
        <taxon>Aspergillaceae</taxon>
        <taxon>Aspergillus</taxon>
        <taxon>Aspergillus subgen. Fumigati</taxon>
    </lineage>
</organism>
<sequence length="1197" mass="132841">MANSSPSEVPYASQDLGVGDSVDNPILIDCGNINTVGQTPHGSLLSPFDDGAFQAAFNRVESELHAIVESVYGAQSQEALERYRSELEVIAETRYGTPSLNPIVAPESKEDHSSSQGNHSLIIESQPRSESTARTGSPASPCPGCLADSLQELSPVDVGVQTATPTRNERPAYVDASTQTTPHQASEENQVGIPEGPNSRKRKRDRFAPSSMPVRRSSRLRTAPNEDRWLAQSRHETGHEADRFIKANLPRCGHPAGTNLRCCALPLEAEAVEALFDETYDRLSALYKKQSGDDNAYFNGRIGSHNVVLCLMPRMGKGNAASVAASLKISYRRIQVALVVGICGGAPYSPTKEEIFLGDVIIGDAVIEYDFGRQYRGGFMRKTGVKETLGRPNREIQSLLAGLQPQQSRRDFRAKMLQHLRLIQAAQPCWRQPSSADDVLYEASYQHKHYGSGSPPLCSCLDDTSDEVCQEALDASCVLLGCAQGQIHRRRDCLENSSPAIQIGTFASADTVMKSGEHRDDLIKSEGVIGFEMEGAGVWNNISCVIIKGVCDYADSHKNKTWQAYAAAAGAATAKAFLEYWDPTVREGANEFYIPLDLAGVPAIEEFIGREEELSCLWKYLQPTNARTRKVAVLHGLGGIGKTQLAIHFARKHKDDFTAIFWLSGKDRSALVSSLSSCLPRIQHLPVDTQLTNEKEAEQRANQVLRWLAKPDNTRWLIIFDNTDQYSLVQGHDDSKYDPYEFFPNADHGSIIITSRLLELTELGKSFPVQKLSHEDATRLLLQSSGFSNEDIVRTGAEQDITDLAGLLDGLSLAIVIAGAFMRQTETNAKEYLELYRISWSDLQSQSRPTRHYQQGNMVQTWMVTYQEIQKRDPTAAKLLLLLAFFDNQDIWYELLRSGLNCSGLPPWFKMAVSSKLVFKTKVKALVGFSLVETKQQGGSYALHPVVQDWCHHVADYDNLTCQLHELALMSVGYMVPHDSEREYAEIQQRLLPHANYLISRESGRWQSDTIDMWNALNSIGNLYTHQDKLKEAEEIYQRALAGYEKALGPDHLSTLNTVNNLGLLYSHQGKPKEAEEMYQRALAGKEKALGPDHLSTLNTVNNLGILYKVQGKLKEAEEMYQRALTGKEKALGPDHSKTHTAANNPLSLTTLRANQDTPRHTGTVTPAAPDLLLNTLGGDSTKRRRKRDILYSVLRR</sequence>
<keyword evidence="1" id="KW-0802">TPR repeat</keyword>
<dbReference type="SUPFAM" id="SSF53167">
    <property type="entry name" value="Purine and uridine phosphorylases"/>
    <property type="match status" value="1"/>
</dbReference>
<evidence type="ECO:0000256" key="1">
    <source>
        <dbReference type="PROSITE-ProRule" id="PRU00339"/>
    </source>
</evidence>
<dbReference type="Proteomes" id="UP000653565">
    <property type="component" value="Unassembled WGS sequence"/>
</dbReference>
<feature type="repeat" description="TPR" evidence="1">
    <location>
        <begin position="1056"/>
        <end position="1089"/>
    </location>
</feature>
<gene>
    <name evidence="5" type="ORF">CNMCM6805_001858</name>
</gene>
<dbReference type="Pfam" id="PF00931">
    <property type="entry name" value="NB-ARC"/>
    <property type="match status" value="1"/>
</dbReference>